<evidence type="ECO:0000313" key="3">
    <source>
        <dbReference type="Proteomes" id="UP000308549"/>
    </source>
</evidence>
<feature type="compositionally biased region" description="Basic and acidic residues" evidence="1">
    <location>
        <begin position="524"/>
        <end position="539"/>
    </location>
</feature>
<dbReference type="OrthoDB" id="422106at2759"/>
<feature type="compositionally biased region" description="Basic and acidic residues" evidence="1">
    <location>
        <begin position="303"/>
        <end position="322"/>
    </location>
</feature>
<feature type="compositionally biased region" description="Acidic residues" evidence="1">
    <location>
        <begin position="46"/>
        <end position="59"/>
    </location>
</feature>
<dbReference type="Pfam" id="PF10309">
    <property type="entry name" value="NCBP3"/>
    <property type="match status" value="1"/>
</dbReference>
<dbReference type="EMBL" id="NAJL01000024">
    <property type="protein sequence ID" value="TKA27156.1"/>
    <property type="molecule type" value="Genomic_DNA"/>
</dbReference>
<feature type="compositionally biased region" description="Low complexity" evidence="1">
    <location>
        <begin position="325"/>
        <end position="337"/>
    </location>
</feature>
<reference evidence="2 3" key="1">
    <citation type="submission" date="2017-03" db="EMBL/GenBank/DDBJ databases">
        <title>Genomes of endolithic fungi from Antarctica.</title>
        <authorList>
            <person name="Coleine C."/>
            <person name="Masonjones S."/>
            <person name="Stajich J.E."/>
        </authorList>
    </citation>
    <scope>NUCLEOTIDE SEQUENCE [LARGE SCALE GENOMIC DNA]</scope>
    <source>
        <strain evidence="2 3">CCFEE 6315</strain>
    </source>
</reference>
<comment type="caution">
    <text evidence="2">The sequence shown here is derived from an EMBL/GenBank/DDBJ whole genome shotgun (WGS) entry which is preliminary data.</text>
</comment>
<gene>
    <name evidence="2" type="ORF">B0A50_04493</name>
</gene>
<dbReference type="Proteomes" id="UP000308549">
    <property type="component" value="Unassembled WGS sequence"/>
</dbReference>
<name>A0A4U0TYN5_9PEZI</name>
<proteinExistence type="predicted"/>
<feature type="region of interest" description="Disordered" evidence="1">
    <location>
        <begin position="35"/>
        <end position="61"/>
    </location>
</feature>
<dbReference type="PANTHER" id="PTHR16291">
    <property type="entry name" value="NUCLEAR CAP-BINDING PROTEIN SUBUNIT 3"/>
    <property type="match status" value="1"/>
</dbReference>
<dbReference type="AlphaFoldDB" id="A0A4U0TYN5"/>
<keyword evidence="3" id="KW-1185">Reference proteome</keyword>
<protein>
    <submittedName>
        <fullName evidence="2">Uncharacterized protein</fullName>
    </submittedName>
</protein>
<organism evidence="2 3">
    <name type="scientific">Salinomyces thailandicus</name>
    <dbReference type="NCBI Taxonomy" id="706561"/>
    <lineage>
        <taxon>Eukaryota</taxon>
        <taxon>Fungi</taxon>
        <taxon>Dikarya</taxon>
        <taxon>Ascomycota</taxon>
        <taxon>Pezizomycotina</taxon>
        <taxon>Dothideomycetes</taxon>
        <taxon>Dothideomycetidae</taxon>
        <taxon>Mycosphaerellales</taxon>
        <taxon>Teratosphaeriaceae</taxon>
        <taxon>Salinomyces</taxon>
    </lineage>
</organism>
<dbReference type="GO" id="GO:0005634">
    <property type="term" value="C:nucleus"/>
    <property type="evidence" value="ECO:0007669"/>
    <property type="project" value="TreeGrafter"/>
</dbReference>
<evidence type="ECO:0000256" key="1">
    <source>
        <dbReference type="SAM" id="MobiDB-lite"/>
    </source>
</evidence>
<dbReference type="GO" id="GO:0003729">
    <property type="term" value="F:mRNA binding"/>
    <property type="evidence" value="ECO:0007669"/>
    <property type="project" value="InterPro"/>
</dbReference>
<feature type="region of interest" description="Disordered" evidence="1">
    <location>
        <begin position="190"/>
        <end position="360"/>
    </location>
</feature>
<accession>A0A4U0TYN5</accession>
<dbReference type="InterPro" id="IPR019416">
    <property type="entry name" value="NCBP3"/>
</dbReference>
<dbReference type="PANTHER" id="PTHR16291:SF0">
    <property type="entry name" value="NUCLEAR CAP-BINDING PROTEIN SUBUNIT 3"/>
    <property type="match status" value="1"/>
</dbReference>
<dbReference type="GO" id="GO:0000340">
    <property type="term" value="F:RNA 7-methylguanosine cap binding"/>
    <property type="evidence" value="ECO:0007669"/>
    <property type="project" value="InterPro"/>
</dbReference>
<feature type="compositionally biased region" description="Polar residues" evidence="1">
    <location>
        <begin position="338"/>
        <end position="353"/>
    </location>
</feature>
<evidence type="ECO:0000313" key="2">
    <source>
        <dbReference type="EMBL" id="TKA27156.1"/>
    </source>
</evidence>
<sequence length="539" mass="60610">MADANMDMDIDFDLIEAEDAETARLQAELAKFQEQPNDTTEAMNGVEEEAEEGEVDENAPEVSKVHLRGVDTFNSDHVRAFAEEHYPGALLAKLQWVDDGSVNLVYDSEHAAEEALQAFSADEQSDSLLLRRAKAFSSLPDVELYVRQAVVSDVKVKGARHNSAYYLNNPEHDPELRRLKWEHGQRTYRDRGYAQKIEQKRKRQDAGNDVDAPGKDVTLSVDLYDDNPKALATATERRQSYSPGSEYGRKRLRYQDDAMASRRDGRLRDRSASPTREGDGRYGFTEEQPRRRTPRPRSPPPELARRSPDSYVPRDNKRKELFPGRTTASSRTALTSSYGSANTELFPAHTSTSRSRELFPDHRRQEANDLDMDYSNSRVKLVTEQMRRSSINTMDREYGQYDQQSTYTFRPTDQSARNGDKKPRDLFERIANSKPRDLFEKGRPAVESSYGRLQDTQISQPSNANDGAGFSFKGAGNVAGAGGFSILGASKGRSDHPLAKELFPLKSGASNNGRVIGRGSQGRRTGDLFDKDESYGRLK</sequence>
<feature type="region of interest" description="Disordered" evidence="1">
    <location>
        <begin position="499"/>
        <end position="539"/>
    </location>
</feature>
<feature type="compositionally biased region" description="Basic and acidic residues" evidence="1">
    <location>
        <begin position="247"/>
        <end position="280"/>
    </location>
</feature>